<dbReference type="EMBL" id="CP095474">
    <property type="protein sequence ID" value="URN17287.1"/>
    <property type="molecule type" value="Genomic_DNA"/>
</dbReference>
<keyword evidence="2" id="KW-0238">DNA-binding</keyword>
<keyword evidence="1" id="KW-0805">Transcription regulation</keyword>
<evidence type="ECO:0000256" key="1">
    <source>
        <dbReference type="ARBA" id="ARBA00023015"/>
    </source>
</evidence>
<name>A0ABY4TEX6_9ACTN</name>
<evidence type="ECO:0000256" key="2">
    <source>
        <dbReference type="ARBA" id="ARBA00023125"/>
    </source>
</evidence>
<dbReference type="RefSeq" id="WP_010473312.1">
    <property type="nucleotide sequence ID" value="NZ_CP095474.1"/>
</dbReference>
<evidence type="ECO:0000313" key="6">
    <source>
        <dbReference type="Proteomes" id="UP001056383"/>
    </source>
</evidence>
<keyword evidence="3" id="KW-0804">Transcription</keyword>
<dbReference type="PANTHER" id="PTHR43132">
    <property type="entry name" value="ARSENICAL RESISTANCE OPERON REPRESSOR ARSR-RELATED"/>
    <property type="match status" value="1"/>
</dbReference>
<dbReference type="Gene3D" id="1.10.10.10">
    <property type="entry name" value="Winged helix-like DNA-binding domain superfamily/Winged helix DNA-binding domain"/>
    <property type="match status" value="1"/>
</dbReference>
<dbReference type="InterPro" id="IPR011991">
    <property type="entry name" value="ArsR-like_HTH"/>
</dbReference>
<dbReference type="InterPro" id="IPR036388">
    <property type="entry name" value="WH-like_DNA-bd_sf"/>
</dbReference>
<dbReference type="Pfam" id="PF12840">
    <property type="entry name" value="HTH_20"/>
    <property type="match status" value="1"/>
</dbReference>
<dbReference type="SMART" id="SM00418">
    <property type="entry name" value="HTH_ARSR"/>
    <property type="match status" value="1"/>
</dbReference>
<protein>
    <submittedName>
        <fullName evidence="5">Helix-turn-helix domain-containing protein</fullName>
    </submittedName>
</protein>
<dbReference type="Proteomes" id="UP001056383">
    <property type="component" value="Chromosome"/>
</dbReference>
<dbReference type="InterPro" id="IPR001845">
    <property type="entry name" value="HTH_ArsR_DNA-bd_dom"/>
</dbReference>
<organism evidence="5 6">
    <name type="scientific">Streptomyces sudanensis</name>
    <dbReference type="NCBI Taxonomy" id="436397"/>
    <lineage>
        <taxon>Bacteria</taxon>
        <taxon>Bacillati</taxon>
        <taxon>Actinomycetota</taxon>
        <taxon>Actinomycetes</taxon>
        <taxon>Kitasatosporales</taxon>
        <taxon>Streptomycetaceae</taxon>
        <taxon>Streptomyces</taxon>
    </lineage>
</organism>
<dbReference type="CDD" id="cd00090">
    <property type="entry name" value="HTH_ARSR"/>
    <property type="match status" value="1"/>
</dbReference>
<dbReference type="InterPro" id="IPR051011">
    <property type="entry name" value="Metal_resp_trans_reg"/>
</dbReference>
<evidence type="ECO:0000259" key="4">
    <source>
        <dbReference type="SMART" id="SM00418"/>
    </source>
</evidence>
<dbReference type="InterPro" id="IPR036390">
    <property type="entry name" value="WH_DNA-bd_sf"/>
</dbReference>
<sequence>MLTVHFTHEDIAKAHMSPMACPEAEALYALGHLERSARQSRGVGRWVAHARAWVAARPSRHPALQHALHLGDDLMPLLLSRRAPDRGAAVSEETRRALAVLAEFRKACITPYETSIREMLDETRHRYSNMVARLGLAETLERLQCRAKWEAGRLTVDEGPDREVFLDGQGLELVPSVFLSGAPQLHTRQDRAARPVNVMVFPVCSHGLATTALVKDAQRPTRPLPQLLGRTRAAVLERLAQPQSTSELSAALRISVTTASEHASVLRSSGLVSTTRDGSRVRHEVTPLGALMLNSPTEPARTWCRECDERCDVGGGARELVA</sequence>
<feature type="domain" description="HTH arsR-type" evidence="4">
    <location>
        <begin position="226"/>
        <end position="296"/>
    </location>
</feature>
<accession>A0ABY4TEX6</accession>
<dbReference type="SUPFAM" id="SSF46785">
    <property type="entry name" value="Winged helix' DNA-binding domain"/>
    <property type="match status" value="1"/>
</dbReference>
<evidence type="ECO:0000256" key="3">
    <source>
        <dbReference type="ARBA" id="ARBA00023163"/>
    </source>
</evidence>
<proteinExistence type="predicted"/>
<reference evidence="5" key="1">
    <citation type="submission" date="2022-04" db="EMBL/GenBank/DDBJ databases">
        <title>Systematic whole-genome sequencing reveals an unexpected diversity among actinomycetoma pathogens and provides insights into their antibacterial susceptibilities.</title>
        <authorList>
            <person name="Watson A.K."/>
            <person name="Kepplinger B."/>
            <person name="Bakhiet S.M."/>
            <person name="Mhmoud N.A."/>
            <person name="Chapman J."/>
            <person name="Allenby N."/>
            <person name="Mickiewicz K."/>
            <person name="Goodfellow M."/>
            <person name="Fahal A.H."/>
            <person name="Errington J."/>
        </authorList>
    </citation>
    <scope>NUCLEOTIDE SEQUENCE</scope>
    <source>
        <strain evidence="5">SD 504</strain>
    </source>
</reference>
<dbReference type="PANTHER" id="PTHR43132:SF8">
    <property type="entry name" value="HTH-TYPE TRANSCRIPTIONAL REGULATOR KMTR"/>
    <property type="match status" value="1"/>
</dbReference>
<gene>
    <name evidence="5" type="ORF">MW084_16680</name>
</gene>
<keyword evidence="6" id="KW-1185">Reference proteome</keyword>
<evidence type="ECO:0000313" key="5">
    <source>
        <dbReference type="EMBL" id="URN17287.1"/>
    </source>
</evidence>